<dbReference type="RefSeq" id="XP_044556589.1">
    <property type="nucleotide sequence ID" value="XM_044700357.1"/>
</dbReference>
<dbReference type="Proteomes" id="UP000444721">
    <property type="component" value="Unassembled WGS sequence"/>
</dbReference>
<dbReference type="VEuPathDB" id="AmoebaDB:NfTy_082430"/>
<dbReference type="GeneID" id="68117311"/>
<sequence length="142" mass="16161">MWPFKTTQVKQPEGIYIAQSLPTPYSLGANREVHLFSDPSTPTQYLKIEIFSISDQDSIRSLATKGMYVTASANVYSSTNQEESIESLKSDHLLYQYCHSYGPCSNKSIYYKKLAFDNSEQTLQGRFGKVFFEAIKYDLGLQ</sequence>
<reference evidence="1 2" key="1">
    <citation type="journal article" date="2019" name="Sci. Rep.">
        <title>Nanopore sequencing improves the draft genome of the human pathogenic amoeba Naegleria fowleri.</title>
        <authorList>
            <person name="Liechti N."/>
            <person name="Schurch N."/>
            <person name="Bruggmann R."/>
            <person name="Wittwer M."/>
        </authorList>
    </citation>
    <scope>NUCLEOTIDE SEQUENCE [LARGE SCALE GENOMIC DNA]</scope>
    <source>
        <strain evidence="1 2">ATCC 30894</strain>
    </source>
</reference>
<evidence type="ECO:0000313" key="2">
    <source>
        <dbReference type="Proteomes" id="UP000444721"/>
    </source>
</evidence>
<comment type="caution">
    <text evidence="1">The sequence shown here is derived from an EMBL/GenBank/DDBJ whole genome shotgun (WGS) entry which is preliminary data.</text>
</comment>
<dbReference type="OrthoDB" id="10402084at2759"/>
<gene>
    <name evidence="1" type="ORF">FDP41_010096</name>
</gene>
<organism evidence="1 2">
    <name type="scientific">Naegleria fowleri</name>
    <name type="common">Brain eating amoeba</name>
    <dbReference type="NCBI Taxonomy" id="5763"/>
    <lineage>
        <taxon>Eukaryota</taxon>
        <taxon>Discoba</taxon>
        <taxon>Heterolobosea</taxon>
        <taxon>Tetramitia</taxon>
        <taxon>Eutetramitia</taxon>
        <taxon>Vahlkampfiidae</taxon>
        <taxon>Naegleria</taxon>
    </lineage>
</organism>
<name>A0A6A5AUC3_NAEFO</name>
<dbReference type="AlphaFoldDB" id="A0A6A5AUC3"/>
<accession>A0A6A5AUC3</accession>
<evidence type="ECO:0000313" key="1">
    <source>
        <dbReference type="EMBL" id="KAF0971873.1"/>
    </source>
</evidence>
<protein>
    <submittedName>
        <fullName evidence="1">Uncharacterized protein</fullName>
    </submittedName>
</protein>
<keyword evidence="2" id="KW-1185">Reference proteome</keyword>
<proteinExistence type="predicted"/>
<dbReference type="EMBL" id="VFQX01000074">
    <property type="protein sequence ID" value="KAF0971873.1"/>
    <property type="molecule type" value="Genomic_DNA"/>
</dbReference>
<dbReference type="VEuPathDB" id="AmoebaDB:NF0121780"/>
<dbReference type="VEuPathDB" id="AmoebaDB:FDP41_010096"/>